<organism evidence="4 5">
    <name type="scientific">Dyadobacter frigoris</name>
    <dbReference type="NCBI Taxonomy" id="2576211"/>
    <lineage>
        <taxon>Bacteria</taxon>
        <taxon>Pseudomonadati</taxon>
        <taxon>Bacteroidota</taxon>
        <taxon>Cytophagia</taxon>
        <taxon>Cytophagales</taxon>
        <taxon>Spirosomataceae</taxon>
        <taxon>Dyadobacter</taxon>
    </lineage>
</organism>
<dbReference type="OrthoDB" id="9812571at2"/>
<evidence type="ECO:0000256" key="1">
    <source>
        <dbReference type="ARBA" id="ARBA00007274"/>
    </source>
</evidence>
<dbReference type="Proteomes" id="UP000304900">
    <property type="component" value="Unassembled WGS sequence"/>
</dbReference>
<evidence type="ECO:0000313" key="4">
    <source>
        <dbReference type="EMBL" id="TKT87561.1"/>
    </source>
</evidence>
<evidence type="ECO:0000256" key="2">
    <source>
        <dbReference type="ARBA" id="ARBA00022679"/>
    </source>
</evidence>
<sequence length="42" mass="4916">MNTELQKMLAGELYDASDAALLQMRITGRQIFTKYNLSRYIF</sequence>
<protein>
    <recommendedName>
        <fullName evidence="3">Maltose/galactoside acetyltransferase domain-containing protein</fullName>
    </recommendedName>
</protein>
<dbReference type="InterPro" id="IPR024688">
    <property type="entry name" value="Mac_dom"/>
</dbReference>
<reference evidence="4 5" key="1">
    <citation type="submission" date="2019-05" db="EMBL/GenBank/DDBJ databases">
        <title>Dyadobacter AR-3-8 sp. nov., isolated from arctic soil.</title>
        <authorList>
            <person name="Chaudhary D.K."/>
        </authorList>
    </citation>
    <scope>NUCLEOTIDE SEQUENCE [LARGE SCALE GENOMIC DNA]</scope>
    <source>
        <strain evidence="4 5">AR-3-8</strain>
    </source>
</reference>
<dbReference type="GO" id="GO:0016407">
    <property type="term" value="F:acetyltransferase activity"/>
    <property type="evidence" value="ECO:0007669"/>
    <property type="project" value="InterPro"/>
</dbReference>
<accession>A0A4U6CVD7</accession>
<dbReference type="EMBL" id="SZVO01000019">
    <property type="protein sequence ID" value="TKT87561.1"/>
    <property type="molecule type" value="Genomic_DNA"/>
</dbReference>
<comment type="similarity">
    <text evidence="1">Belongs to the transferase hexapeptide repeat family.</text>
</comment>
<dbReference type="AlphaFoldDB" id="A0A4U6CVD7"/>
<dbReference type="Pfam" id="PF12464">
    <property type="entry name" value="Mac"/>
    <property type="match status" value="1"/>
</dbReference>
<proteinExistence type="inferred from homology"/>
<keyword evidence="2" id="KW-0808">Transferase</keyword>
<keyword evidence="5" id="KW-1185">Reference proteome</keyword>
<evidence type="ECO:0000259" key="3">
    <source>
        <dbReference type="Pfam" id="PF12464"/>
    </source>
</evidence>
<comment type="caution">
    <text evidence="4">The sequence shown here is derived from an EMBL/GenBank/DDBJ whole genome shotgun (WGS) entry which is preliminary data.</text>
</comment>
<evidence type="ECO:0000313" key="5">
    <source>
        <dbReference type="Proteomes" id="UP000304900"/>
    </source>
</evidence>
<feature type="domain" description="Maltose/galactoside acetyltransferase" evidence="3">
    <location>
        <begin position="7"/>
        <end position="36"/>
    </location>
</feature>
<name>A0A4U6CVD7_9BACT</name>
<gene>
    <name evidence="4" type="ORF">FDK13_29870</name>
</gene>